<dbReference type="EMBL" id="PNGC01000001">
    <property type="protein sequence ID" value="PMB90466.1"/>
    <property type="molecule type" value="Genomic_DNA"/>
</dbReference>
<organism evidence="1 2">
    <name type="scientific">Varibaculum cambriense</name>
    <dbReference type="NCBI Taxonomy" id="184870"/>
    <lineage>
        <taxon>Bacteria</taxon>
        <taxon>Bacillati</taxon>
        <taxon>Actinomycetota</taxon>
        <taxon>Actinomycetes</taxon>
        <taxon>Actinomycetales</taxon>
        <taxon>Actinomycetaceae</taxon>
        <taxon>Varibaculum</taxon>
    </lineage>
</organism>
<gene>
    <name evidence="1" type="ORF">CJ240_01650</name>
</gene>
<dbReference type="Pfam" id="PF09344">
    <property type="entry name" value="Cas_CT1975"/>
    <property type="match status" value="1"/>
</dbReference>
<evidence type="ECO:0008006" key="3">
    <source>
        <dbReference type="Google" id="ProtNLM"/>
    </source>
</evidence>
<accession>A0ABX4UQC3</accession>
<evidence type="ECO:0000313" key="1">
    <source>
        <dbReference type="EMBL" id="PMB90466.1"/>
    </source>
</evidence>
<reference evidence="1 2" key="1">
    <citation type="submission" date="2017-09" db="EMBL/GenBank/DDBJ databases">
        <title>Bacterial strain isolated from the female urinary microbiota.</title>
        <authorList>
            <person name="Thomas-White K."/>
            <person name="Kumar N."/>
            <person name="Forster S."/>
            <person name="Putonti C."/>
            <person name="Lawley T."/>
            <person name="Wolfe A.J."/>
        </authorList>
    </citation>
    <scope>NUCLEOTIDE SEQUENCE [LARGE SCALE GENOMIC DNA]</scope>
    <source>
        <strain evidence="1 2">UMB0744</strain>
    </source>
</reference>
<comment type="caution">
    <text evidence="1">The sequence shown here is derived from an EMBL/GenBank/DDBJ whole genome shotgun (WGS) entry which is preliminary data.</text>
</comment>
<dbReference type="RefSeq" id="WP_102183945.1">
    <property type="nucleotide sequence ID" value="NZ_PNGC01000001.1"/>
</dbReference>
<dbReference type="InterPro" id="IPR010148">
    <property type="entry name" value="CRISPR-assoc_prot_CT1975"/>
</dbReference>
<dbReference type="Proteomes" id="UP000243201">
    <property type="component" value="Unassembled WGS sequence"/>
</dbReference>
<keyword evidence="2" id="KW-1185">Reference proteome</keyword>
<evidence type="ECO:0000313" key="2">
    <source>
        <dbReference type="Proteomes" id="UP000243201"/>
    </source>
</evidence>
<proteinExistence type="predicted"/>
<name>A0ABX4UQC3_9ACTO</name>
<protein>
    <recommendedName>
        <fullName evidence="3">CRISPR system CASCADE complex protein CasC</fullName>
    </recommendedName>
</protein>
<sequence>MTYFIDFHILQNVPPSCVNRDDSGSPKTATFGGQRRARVSSQSWKHSVRQLFRDIVDQSELGYRTTKIIDLLAKEISRQNPELESQSSELAKEIFKKSGDKQFRITLKPARSKKKSGGKSANDVASYLVFLSTLQVQQLAEYAIEKAIKNEKQQKKDIEKLLNLNHSIDLLPIPLMVRLRILFLTDIIWQTRYLSWGLAGNQT</sequence>